<dbReference type="EMBL" id="ACEQ02000023">
    <property type="protein sequence ID" value="EEZ75111.1"/>
    <property type="molecule type" value="Genomic_DNA"/>
</dbReference>
<organism evidence="1 2">
    <name type="scientific">Neisseria lactamica ATCC 23970</name>
    <dbReference type="NCBI Taxonomy" id="546265"/>
    <lineage>
        <taxon>Bacteria</taxon>
        <taxon>Pseudomonadati</taxon>
        <taxon>Pseudomonadota</taxon>
        <taxon>Betaproteobacteria</taxon>
        <taxon>Neisseriales</taxon>
        <taxon>Neisseriaceae</taxon>
        <taxon>Neisseria</taxon>
    </lineage>
</organism>
<sequence length="66" mass="7993">MDFYHYYFYHLDIFPYLFMGIKEEKKTASNTPKLKMRKMINKPFACNQYGNLTMNATKKNLILFII</sequence>
<protein>
    <submittedName>
        <fullName evidence="1">Uncharacterized protein</fullName>
    </submittedName>
</protein>
<evidence type="ECO:0000313" key="1">
    <source>
        <dbReference type="EMBL" id="EEZ75111.1"/>
    </source>
</evidence>
<name>D0WBG0_NEILA</name>
<dbReference type="Proteomes" id="UP000003843">
    <property type="component" value="Unassembled WGS sequence"/>
</dbReference>
<reference evidence="1 2" key="1">
    <citation type="submission" date="2009-10" db="EMBL/GenBank/DDBJ databases">
        <authorList>
            <person name="Weinstock G."/>
            <person name="Sodergren E."/>
            <person name="Clifton S."/>
            <person name="Fulton L."/>
            <person name="Fulton B."/>
            <person name="Courtney L."/>
            <person name="Fronick C."/>
            <person name="Harrison M."/>
            <person name="Strong C."/>
            <person name="Farmer C."/>
            <person name="Delahaunty K."/>
            <person name="Markovic C."/>
            <person name="Hall O."/>
            <person name="Minx P."/>
            <person name="Tomlinson C."/>
            <person name="Mitreva M."/>
            <person name="Nelson J."/>
            <person name="Hou S."/>
            <person name="Wollam A."/>
            <person name="Pepin K.H."/>
            <person name="Johnson M."/>
            <person name="Bhonagiri V."/>
            <person name="Nash W.E."/>
            <person name="Warren W."/>
            <person name="Chinwalla A."/>
            <person name="Mardis E.R."/>
            <person name="Wilson R.K."/>
        </authorList>
    </citation>
    <scope>NUCLEOTIDE SEQUENCE [LARGE SCALE GENOMIC DNA]</scope>
    <source>
        <strain evidence="1 2">ATCC 23970</strain>
    </source>
</reference>
<gene>
    <name evidence="1" type="ORF">NEILACOT_04886</name>
</gene>
<proteinExistence type="predicted"/>
<comment type="caution">
    <text evidence="1">The sequence shown here is derived from an EMBL/GenBank/DDBJ whole genome shotgun (WGS) entry which is preliminary data.</text>
</comment>
<accession>D0WBG0</accession>
<dbReference type="AlphaFoldDB" id="D0WBG0"/>
<evidence type="ECO:0000313" key="2">
    <source>
        <dbReference type="Proteomes" id="UP000003843"/>
    </source>
</evidence>